<keyword evidence="1" id="KW-0175">Coiled coil</keyword>
<dbReference type="RefSeq" id="XP_068363064.1">
    <property type="nucleotide sequence ID" value="XM_068501711.1"/>
</dbReference>
<reference evidence="3" key="1">
    <citation type="submission" date="2016-10" db="EMBL/GenBank/DDBJ databases">
        <authorList>
            <person name="Benchimol M."/>
            <person name="Almeida L.G."/>
            <person name="Vasconcelos A.T."/>
            <person name="Perreira-Neves A."/>
            <person name="Rosa I.A."/>
            <person name="Tasca T."/>
            <person name="Bogo M.R."/>
            <person name="de Souza W."/>
        </authorList>
    </citation>
    <scope>NUCLEOTIDE SEQUENCE [LARGE SCALE GENOMIC DNA]</scope>
    <source>
        <strain evidence="3">K</strain>
    </source>
</reference>
<evidence type="ECO:0000256" key="1">
    <source>
        <dbReference type="SAM" id="Coils"/>
    </source>
</evidence>
<feature type="compositionally biased region" description="Polar residues" evidence="2">
    <location>
        <begin position="29"/>
        <end position="62"/>
    </location>
</feature>
<dbReference type="AlphaFoldDB" id="A0A1J4KG61"/>
<feature type="coiled-coil region" evidence="1">
    <location>
        <begin position="300"/>
        <end position="412"/>
    </location>
</feature>
<feature type="region of interest" description="Disordered" evidence="2">
    <location>
        <begin position="258"/>
        <end position="293"/>
    </location>
</feature>
<evidence type="ECO:0000313" key="3">
    <source>
        <dbReference type="EMBL" id="OHT09928.1"/>
    </source>
</evidence>
<accession>A0A1J4KG61</accession>
<proteinExistence type="predicted"/>
<dbReference type="Proteomes" id="UP000179807">
    <property type="component" value="Unassembled WGS sequence"/>
</dbReference>
<feature type="region of interest" description="Disordered" evidence="2">
    <location>
        <begin position="413"/>
        <end position="470"/>
    </location>
</feature>
<dbReference type="EMBL" id="MLAK01000626">
    <property type="protein sequence ID" value="OHT09928.1"/>
    <property type="molecule type" value="Genomic_DNA"/>
</dbReference>
<feature type="coiled-coil region" evidence="1">
    <location>
        <begin position="186"/>
        <end position="231"/>
    </location>
</feature>
<feature type="compositionally biased region" description="Basic and acidic residues" evidence="2">
    <location>
        <begin position="413"/>
        <end position="423"/>
    </location>
</feature>
<dbReference type="GeneID" id="94836415"/>
<gene>
    <name evidence="3" type="ORF">TRFO_21012</name>
</gene>
<keyword evidence="4" id="KW-1185">Reference proteome</keyword>
<organism evidence="3 4">
    <name type="scientific">Tritrichomonas foetus</name>
    <dbReference type="NCBI Taxonomy" id="1144522"/>
    <lineage>
        <taxon>Eukaryota</taxon>
        <taxon>Metamonada</taxon>
        <taxon>Parabasalia</taxon>
        <taxon>Tritrichomonadida</taxon>
        <taxon>Tritrichomonadidae</taxon>
        <taxon>Tritrichomonas</taxon>
    </lineage>
</organism>
<sequence length="470" mass="53526">MYPRSPSDSGSSEERQSLIDALKLRRPLQETTSSRSPESGRPNRSNFNQTPTNTRYGRNPSPSKRRTMSDYCRKPGAVENTNSNTTPISYEKKYKNASEEIQKLQVIVDVLNTRVHKVVQSKKESDSQISDLNNRLYEEQQHSRRLAAENQRLKAALAAGGGRMTFDDSVSSRTDTASINGAYARISSIEKNCEGAKEALENLTKCFNSSIADHEEKIRYLDSHIKNLNSNMDNQSLNNLNDSVTSLASNYSMNSNLSYYNSPSSNNNSPSSNNNSPSSNNNSPSSNNGSPQSKEFRLQIIDLKKKINDKNSLINELTNKLRKKEKQNQMLNQQLIELQNSFDFLKDSYENKEKQMHLYLNEMKNKFSELQTDDKSELLKILKENQGLHRKVRELTEKNIALSQNLKKMAALKDETNENDSREPQSMTFPMSIKYNFNGDKEKHHSEKNNDGESNEKNNNENDDVSCFVE</sequence>
<evidence type="ECO:0000256" key="2">
    <source>
        <dbReference type="SAM" id="MobiDB-lite"/>
    </source>
</evidence>
<feature type="compositionally biased region" description="Polar residues" evidence="2">
    <location>
        <begin position="1"/>
        <end position="10"/>
    </location>
</feature>
<protein>
    <submittedName>
        <fullName evidence="3">Uncharacterized protein</fullName>
    </submittedName>
</protein>
<name>A0A1J4KG61_9EUKA</name>
<evidence type="ECO:0000313" key="4">
    <source>
        <dbReference type="Proteomes" id="UP000179807"/>
    </source>
</evidence>
<feature type="region of interest" description="Disordered" evidence="2">
    <location>
        <begin position="1"/>
        <end position="87"/>
    </location>
</feature>
<dbReference type="VEuPathDB" id="TrichDB:TRFO_21012"/>
<feature type="compositionally biased region" description="Basic and acidic residues" evidence="2">
    <location>
        <begin position="439"/>
        <end position="460"/>
    </location>
</feature>
<comment type="caution">
    <text evidence="3">The sequence shown here is derived from an EMBL/GenBank/DDBJ whole genome shotgun (WGS) entry which is preliminary data.</text>
</comment>